<dbReference type="InterPro" id="IPR008753">
    <property type="entry name" value="Peptidase_M13_N"/>
</dbReference>
<sequence>MPDYQENFSDASIEYESTLMKPVISRRNVFAIFRANLDYKRRSEITAVILERDLFNSSDFLIPPIETYLENDLSFMLDENIAEMDVNQPVSDPNSALEKMVAMIEDFITKLDQIRPSANDEILLRLHLRLYNNITLSNLQEQFPMLDWTYFLQELFKKNIADDDVIYIHYPEYLKELNKLVLNSEPWVVHHSMLALYAHDVLEEVINPRSEIENFCLTATKTAFGDAMSNLYLNHVGKERIKELRHFSGHLLKNIIAVVENAVSSAEWLSEKDKTEAINKLQSTIPEVGAHDDYWNITFINELHERVDMSPSTFFGKVMSIYKSFRKEYYTYYHQPLPKEMIIWGLIIQPYVVNAFHLQTFNTI</sequence>
<organism evidence="3 4">
    <name type="scientific">Meganyctiphanes norvegica</name>
    <name type="common">Northern krill</name>
    <name type="synonym">Thysanopoda norvegica</name>
    <dbReference type="NCBI Taxonomy" id="48144"/>
    <lineage>
        <taxon>Eukaryota</taxon>
        <taxon>Metazoa</taxon>
        <taxon>Ecdysozoa</taxon>
        <taxon>Arthropoda</taxon>
        <taxon>Crustacea</taxon>
        <taxon>Multicrustacea</taxon>
        <taxon>Malacostraca</taxon>
        <taxon>Eumalacostraca</taxon>
        <taxon>Eucarida</taxon>
        <taxon>Euphausiacea</taxon>
        <taxon>Euphausiidae</taxon>
        <taxon>Meganyctiphanes</taxon>
    </lineage>
</organism>
<dbReference type="GO" id="GO:0004222">
    <property type="term" value="F:metalloendopeptidase activity"/>
    <property type="evidence" value="ECO:0007669"/>
    <property type="project" value="InterPro"/>
</dbReference>
<evidence type="ECO:0000259" key="2">
    <source>
        <dbReference type="Pfam" id="PF05649"/>
    </source>
</evidence>
<feature type="domain" description="Peptidase M13 N-terminal" evidence="2">
    <location>
        <begin position="95"/>
        <end position="289"/>
    </location>
</feature>
<accession>A0AAV2RBP4</accession>
<dbReference type="PROSITE" id="PS51885">
    <property type="entry name" value="NEPRILYSIN"/>
    <property type="match status" value="1"/>
</dbReference>
<comment type="caution">
    <text evidence="3">The sequence shown here is derived from an EMBL/GenBank/DDBJ whole genome shotgun (WGS) entry which is preliminary data.</text>
</comment>
<dbReference type="GO" id="GO:0005886">
    <property type="term" value="C:plasma membrane"/>
    <property type="evidence" value="ECO:0007669"/>
    <property type="project" value="TreeGrafter"/>
</dbReference>
<keyword evidence="4" id="KW-1185">Reference proteome</keyword>
<evidence type="ECO:0000256" key="1">
    <source>
        <dbReference type="ARBA" id="ARBA00007357"/>
    </source>
</evidence>
<reference evidence="3 4" key="1">
    <citation type="submission" date="2024-05" db="EMBL/GenBank/DDBJ databases">
        <authorList>
            <person name="Wallberg A."/>
        </authorList>
    </citation>
    <scope>NUCLEOTIDE SEQUENCE [LARGE SCALE GENOMIC DNA]</scope>
</reference>
<dbReference type="GO" id="GO:0016485">
    <property type="term" value="P:protein processing"/>
    <property type="evidence" value="ECO:0007669"/>
    <property type="project" value="TreeGrafter"/>
</dbReference>
<dbReference type="Proteomes" id="UP001497623">
    <property type="component" value="Unassembled WGS sequence"/>
</dbReference>
<evidence type="ECO:0000313" key="3">
    <source>
        <dbReference type="EMBL" id="CAL4122537.1"/>
    </source>
</evidence>
<proteinExistence type="inferred from homology"/>
<dbReference type="Gene3D" id="1.10.1380.10">
    <property type="entry name" value="Neutral endopeptidase , domain2"/>
    <property type="match status" value="1"/>
</dbReference>
<dbReference type="SUPFAM" id="SSF55486">
    <property type="entry name" value="Metalloproteases ('zincins'), catalytic domain"/>
    <property type="match status" value="1"/>
</dbReference>
<dbReference type="PANTHER" id="PTHR11733:SF167">
    <property type="entry name" value="FI17812P1-RELATED"/>
    <property type="match status" value="1"/>
</dbReference>
<name>A0AAV2RBP4_MEGNR</name>
<protein>
    <recommendedName>
        <fullName evidence="2">Peptidase M13 N-terminal domain-containing protein</fullName>
    </recommendedName>
</protein>
<dbReference type="EMBL" id="CAXKWB010020330">
    <property type="protein sequence ID" value="CAL4122537.1"/>
    <property type="molecule type" value="Genomic_DNA"/>
</dbReference>
<dbReference type="InterPro" id="IPR000718">
    <property type="entry name" value="Peptidase_M13"/>
</dbReference>
<evidence type="ECO:0000313" key="4">
    <source>
        <dbReference type="Proteomes" id="UP001497623"/>
    </source>
</evidence>
<comment type="similarity">
    <text evidence="1">Belongs to the peptidase M13 family.</text>
</comment>
<dbReference type="Pfam" id="PF05649">
    <property type="entry name" value="Peptidase_M13_N"/>
    <property type="match status" value="1"/>
</dbReference>
<dbReference type="PANTHER" id="PTHR11733">
    <property type="entry name" value="ZINC METALLOPROTEASE FAMILY M13 NEPRILYSIN-RELATED"/>
    <property type="match status" value="1"/>
</dbReference>
<dbReference type="AlphaFoldDB" id="A0AAV2RBP4"/>
<gene>
    <name evidence="3" type="ORF">MNOR_LOCUS23259</name>
</gene>
<feature type="non-terminal residue" evidence="3">
    <location>
        <position position="364"/>
    </location>
</feature>
<dbReference type="InterPro" id="IPR042089">
    <property type="entry name" value="Peptidase_M13_dom_2"/>
</dbReference>